<keyword evidence="6" id="KW-0346">Stress response</keyword>
<gene>
    <name evidence="6" type="ordered locus">Metme_0935</name>
</gene>
<dbReference type="AlphaFoldDB" id="G0A780"/>
<proteinExistence type="inferred from homology"/>
<dbReference type="EMBL" id="CP002738">
    <property type="protein sequence ID" value="AEF99373.1"/>
    <property type="molecule type" value="Genomic_DNA"/>
</dbReference>
<dbReference type="Pfam" id="PF00012">
    <property type="entry name" value="HSP70"/>
    <property type="match status" value="2"/>
</dbReference>
<dbReference type="PROSITE" id="PS00297">
    <property type="entry name" value="HSP70_1"/>
    <property type="match status" value="1"/>
</dbReference>
<dbReference type="InterPro" id="IPR029047">
    <property type="entry name" value="HSP70_peptide-bd_sf"/>
</dbReference>
<dbReference type="Gene3D" id="3.30.420.40">
    <property type="match status" value="3"/>
</dbReference>
<reference evidence="7" key="3">
    <citation type="submission" date="2011-05" db="EMBL/GenBank/DDBJ databases">
        <title>Complete sequence of Methylomonas methanica MC09.</title>
        <authorList>
            <consortium name="US DOE Joint Genome Institute"/>
            <person name="Lucas S."/>
            <person name="Han J."/>
            <person name="Lapidus A."/>
            <person name="Cheng J.-F."/>
            <person name="Goodwin L."/>
            <person name="Pitluck S."/>
            <person name="Peters L."/>
            <person name="Mikhailova N."/>
            <person name="Teshima H."/>
            <person name="Han C."/>
            <person name="Tapia R."/>
            <person name="Land M."/>
            <person name="Hauser L."/>
            <person name="Kyrpides N."/>
            <person name="Ivanova N."/>
            <person name="Pagani I."/>
            <person name="Stein L."/>
            <person name="Woyke T."/>
        </authorList>
    </citation>
    <scope>NUCLEOTIDE SEQUENCE [LARGE SCALE GENOMIC DNA]</scope>
    <source>
        <strain evidence="7">MC09</strain>
    </source>
</reference>
<keyword evidence="2 5" id="KW-0547">Nucleotide-binding</keyword>
<dbReference type="InterPro" id="IPR043129">
    <property type="entry name" value="ATPase_NBD"/>
</dbReference>
<keyword evidence="3 5" id="KW-0067">ATP-binding</keyword>
<dbReference type="PRINTS" id="PR00301">
    <property type="entry name" value="HEATSHOCK70"/>
</dbReference>
<dbReference type="Gene3D" id="3.90.640.10">
    <property type="entry name" value="Actin, Chain A, domain 4"/>
    <property type="match status" value="1"/>
</dbReference>
<dbReference type="RefSeq" id="WP_013817640.1">
    <property type="nucleotide sequence ID" value="NC_015572.1"/>
</dbReference>
<dbReference type="GO" id="GO:0140662">
    <property type="term" value="F:ATP-dependent protein folding chaperone"/>
    <property type="evidence" value="ECO:0007669"/>
    <property type="project" value="InterPro"/>
</dbReference>
<reference key="2">
    <citation type="submission" date="2011-05" db="EMBL/GenBank/DDBJ databases">
        <title>Complete genome sequence of the aerobic marine methanotroph Methylomonas methanica MC09.</title>
        <authorList>
            <person name="Boden R."/>
            <person name="Cunliffe M."/>
            <person name="Scanlan J."/>
            <person name="Moussard H."/>
            <person name="Kits K.D."/>
            <person name="Klotz M."/>
            <person name="Jetten M."/>
            <person name="Vuilleumier S."/>
            <person name="Han J."/>
            <person name="Peters L."/>
            <person name="Mikhailova N."/>
            <person name="Teshima H."/>
            <person name="Tapia R."/>
            <person name="Kyrpides N."/>
            <person name="Ivanova N."/>
            <person name="Pagani I."/>
            <person name="Cheng J.-F."/>
            <person name="Goodwin L."/>
            <person name="Han C."/>
            <person name="Hauser L."/>
            <person name="Land M."/>
            <person name="Lapidus A."/>
            <person name="Lucas S."/>
            <person name="Pitluck S."/>
            <person name="Woyke T."/>
            <person name="Stein L.Y."/>
            <person name="Murrell C."/>
        </authorList>
    </citation>
    <scope>NUCLEOTIDE SEQUENCE</scope>
    <source>
        <strain>MC09</strain>
    </source>
</reference>
<evidence type="ECO:0000256" key="2">
    <source>
        <dbReference type="ARBA" id="ARBA00022741"/>
    </source>
</evidence>
<evidence type="ECO:0000256" key="1">
    <source>
        <dbReference type="ARBA" id="ARBA00007381"/>
    </source>
</evidence>
<reference evidence="6 7" key="1">
    <citation type="journal article" date="2011" name="J. Bacteriol.">
        <title>Complete Genome Sequence of the Aerobic Marine Methanotroph Methylomonas methanica MC09.</title>
        <authorList>
            <person name="Boden R."/>
            <person name="Cunliffe M."/>
            <person name="Scanlan J."/>
            <person name="Moussard H."/>
            <person name="Kits K.D."/>
            <person name="Klotz M.G."/>
            <person name="Jetten M.S."/>
            <person name="Vuilleumier S."/>
            <person name="Han J."/>
            <person name="Peters L."/>
            <person name="Mikhailova N."/>
            <person name="Teshima H."/>
            <person name="Tapia R."/>
            <person name="Kyrpides N."/>
            <person name="Ivanova N."/>
            <person name="Pagani I."/>
            <person name="Cheng J.F."/>
            <person name="Goodwin L."/>
            <person name="Han C."/>
            <person name="Hauser L."/>
            <person name="Land M.L."/>
            <person name="Lapidus A."/>
            <person name="Lucas S."/>
            <person name="Pitluck S."/>
            <person name="Woyke T."/>
            <person name="Stein L."/>
            <person name="Murrell J.C."/>
        </authorList>
    </citation>
    <scope>NUCLEOTIDE SEQUENCE [LARGE SCALE GENOMIC DNA]</scope>
    <source>
        <strain evidence="6 7">MC09</strain>
    </source>
</reference>
<comment type="similarity">
    <text evidence="1 5">Belongs to the heat shock protein 70 family.</text>
</comment>
<dbReference type="eggNOG" id="COG0443">
    <property type="taxonomic scope" value="Bacteria"/>
</dbReference>
<dbReference type="FunFam" id="3.30.420.40:FF:000071">
    <property type="entry name" value="Molecular chaperone DnaK"/>
    <property type="match status" value="1"/>
</dbReference>
<dbReference type="HOGENOM" id="CLU_005965_2_4_6"/>
<evidence type="ECO:0000256" key="4">
    <source>
        <dbReference type="ARBA" id="ARBA00023186"/>
    </source>
</evidence>
<dbReference type="STRING" id="857087.Metme_0935"/>
<keyword evidence="7" id="KW-1185">Reference proteome</keyword>
<dbReference type="KEGG" id="mmt:Metme_0935"/>
<protein>
    <submittedName>
        <fullName evidence="6">Heat shock protein 70</fullName>
    </submittedName>
</protein>
<name>G0A780_METMM</name>
<dbReference type="SUPFAM" id="SSF100920">
    <property type="entry name" value="Heat shock protein 70kD (HSP70), peptide-binding domain"/>
    <property type="match status" value="1"/>
</dbReference>
<dbReference type="OrthoDB" id="9766019at2"/>
<evidence type="ECO:0000313" key="6">
    <source>
        <dbReference type="EMBL" id="AEF99373.1"/>
    </source>
</evidence>
<keyword evidence="4" id="KW-0143">Chaperone</keyword>
<dbReference type="InterPro" id="IPR018181">
    <property type="entry name" value="Heat_shock_70_CS"/>
</dbReference>
<dbReference type="InterPro" id="IPR013126">
    <property type="entry name" value="Hsp_70_fam"/>
</dbReference>
<evidence type="ECO:0000313" key="7">
    <source>
        <dbReference type="Proteomes" id="UP000008888"/>
    </source>
</evidence>
<dbReference type="PANTHER" id="PTHR19375">
    <property type="entry name" value="HEAT SHOCK PROTEIN 70KDA"/>
    <property type="match status" value="1"/>
</dbReference>
<dbReference type="Gene3D" id="2.60.34.10">
    <property type="entry name" value="Substrate Binding Domain Of DNAk, Chain A, domain 1"/>
    <property type="match status" value="1"/>
</dbReference>
<evidence type="ECO:0000256" key="5">
    <source>
        <dbReference type="RuleBase" id="RU003322"/>
    </source>
</evidence>
<dbReference type="Proteomes" id="UP000008888">
    <property type="component" value="Chromosome"/>
</dbReference>
<sequence>MNDIIIGIDLGTTNSEVAIVDNGKVQVITDAGKKILPSFVGIDDNGDILVGETARNQYLIYPERTVKSIKRLMGQDAQVVMADKHYTPQEISAIILKRLKAIAEQHVGQAISKAVITVPAYFSDAQRQATHEAGQIAGLEVVRMINEPTAAALVYGAGQSETKRMLVYDLGGGTFDVSVVNVQAGVVEVLSSHGDNHLGGDDFDQQIINYIQEHIQAQHGIDISGNSKAMARVARAAENAKLVLSDEPFAQIQEEYLLEQDGTPIHLTLELSRSLYEEMIEDYINATMDAVHIALKGAKLIASDVDEIILVGGSTRTPCVRERLLDEFGFEPHSEVDPDLCVAMGAAMQAAMINGQDVETVLVDVTPYTYGTSALGYLDGESYPFQFIPIIHKNSVLPARKSDAFMTFQDGQKTVQVQIYQGEDPDALNNIEIGEFMVEDLQDVPAGNIITLTLDLDLNGMLHVSAREKATGLEKSITINNAISRFQTEELTAAKQRIDGLFGQPTGDDSPVKPESAVVTEARKLIKKAESLFETVSAEDKEDMVDMIETITDLLEQGDENALSEPVASLGDIIYYLES</sequence>
<organism evidence="6 7">
    <name type="scientific">Methylomonas methanica (strain DSM 25384 / MC09)</name>
    <dbReference type="NCBI Taxonomy" id="857087"/>
    <lineage>
        <taxon>Bacteria</taxon>
        <taxon>Pseudomonadati</taxon>
        <taxon>Pseudomonadota</taxon>
        <taxon>Gammaproteobacteria</taxon>
        <taxon>Methylococcales</taxon>
        <taxon>Methylococcaceae</taxon>
        <taxon>Methylomonas</taxon>
    </lineage>
</organism>
<dbReference type="PROSITE" id="PS00329">
    <property type="entry name" value="HSP70_2"/>
    <property type="match status" value="1"/>
</dbReference>
<evidence type="ECO:0000256" key="3">
    <source>
        <dbReference type="ARBA" id="ARBA00022840"/>
    </source>
</evidence>
<dbReference type="GO" id="GO:0005524">
    <property type="term" value="F:ATP binding"/>
    <property type="evidence" value="ECO:0007669"/>
    <property type="project" value="UniProtKB-KW"/>
</dbReference>
<dbReference type="SUPFAM" id="SSF53067">
    <property type="entry name" value="Actin-like ATPase domain"/>
    <property type="match status" value="2"/>
</dbReference>
<dbReference type="FunFam" id="3.90.640.10:FF:000003">
    <property type="entry name" value="Molecular chaperone DnaK"/>
    <property type="match status" value="1"/>
</dbReference>
<accession>G0A780</accession>
<dbReference type="Gene3D" id="3.30.30.30">
    <property type="match status" value="1"/>
</dbReference>